<evidence type="ECO:0000256" key="5">
    <source>
        <dbReference type="ARBA" id="ARBA00023054"/>
    </source>
</evidence>
<name>A0ABD2GSD4_PAGBO</name>
<proteinExistence type="predicted"/>
<dbReference type="EMBL" id="JBIYXZ010002076">
    <property type="protein sequence ID" value="KAL3056365.1"/>
    <property type="molecule type" value="Genomic_DNA"/>
</dbReference>
<dbReference type="AlphaFoldDB" id="A0ABD2GSD4"/>
<gene>
    <name evidence="9" type="ORF">OYC64_018951</name>
</gene>
<dbReference type="GO" id="GO:0008270">
    <property type="term" value="F:zinc ion binding"/>
    <property type="evidence" value="ECO:0007669"/>
    <property type="project" value="UniProtKB-KW"/>
</dbReference>
<dbReference type="InterPro" id="IPR045261">
    <property type="entry name" value="MORC_ATPase"/>
</dbReference>
<evidence type="ECO:0000256" key="3">
    <source>
        <dbReference type="ARBA" id="ARBA00022771"/>
    </source>
</evidence>
<keyword evidence="3" id="KW-0863">Zinc-finger</keyword>
<evidence type="ECO:0000313" key="9">
    <source>
        <dbReference type="EMBL" id="KAL3056365.1"/>
    </source>
</evidence>
<feature type="compositionally biased region" description="Low complexity" evidence="7">
    <location>
        <begin position="608"/>
        <end position="626"/>
    </location>
</feature>
<organism evidence="9 10">
    <name type="scientific">Pagothenia borchgrevinki</name>
    <name type="common">Bald rockcod</name>
    <name type="synonym">Trematomus borchgrevinki</name>
    <dbReference type="NCBI Taxonomy" id="8213"/>
    <lineage>
        <taxon>Eukaryota</taxon>
        <taxon>Metazoa</taxon>
        <taxon>Chordata</taxon>
        <taxon>Craniata</taxon>
        <taxon>Vertebrata</taxon>
        <taxon>Euteleostomi</taxon>
        <taxon>Actinopterygii</taxon>
        <taxon>Neopterygii</taxon>
        <taxon>Teleostei</taxon>
        <taxon>Neoteleostei</taxon>
        <taxon>Acanthomorphata</taxon>
        <taxon>Eupercaria</taxon>
        <taxon>Perciformes</taxon>
        <taxon>Notothenioidei</taxon>
        <taxon>Nototheniidae</taxon>
        <taxon>Pagothenia</taxon>
    </lineage>
</organism>
<comment type="caution">
    <text evidence="9">The sequence shown here is derived from an EMBL/GenBank/DDBJ whole genome shotgun (WGS) entry which is preliminary data.</text>
</comment>
<keyword evidence="4" id="KW-0862">Zinc</keyword>
<dbReference type="Pfam" id="PF07496">
    <property type="entry name" value="zf-CW"/>
    <property type="match status" value="1"/>
</dbReference>
<keyword evidence="10" id="KW-1185">Reference proteome</keyword>
<feature type="compositionally biased region" description="Polar residues" evidence="7">
    <location>
        <begin position="577"/>
        <end position="591"/>
    </location>
</feature>
<reference evidence="9 10" key="1">
    <citation type="journal article" date="2022" name="G3 (Bethesda)">
        <title>Evaluating Illumina-, Nanopore-, and PacBio-based genome assembly strategies with the bald notothen, Trematomus borchgrevinki.</title>
        <authorList>
            <person name="Rayamajhi N."/>
            <person name="Cheng C.C."/>
            <person name="Catchen J.M."/>
        </authorList>
    </citation>
    <scope>NUCLEOTIDE SEQUENCE [LARGE SCALE GENOMIC DNA]</scope>
    <source>
        <strain evidence="9">AGRC-2024</strain>
    </source>
</reference>
<feature type="compositionally biased region" description="Basic and acidic residues" evidence="7">
    <location>
        <begin position="976"/>
        <end position="986"/>
    </location>
</feature>
<evidence type="ECO:0000256" key="1">
    <source>
        <dbReference type="ARBA" id="ARBA00004123"/>
    </source>
</evidence>
<evidence type="ECO:0000259" key="8">
    <source>
        <dbReference type="PROSITE" id="PS51050"/>
    </source>
</evidence>
<feature type="region of interest" description="Disordered" evidence="7">
    <location>
        <begin position="964"/>
        <end position="1008"/>
    </location>
</feature>
<evidence type="ECO:0000256" key="2">
    <source>
        <dbReference type="ARBA" id="ARBA00022723"/>
    </source>
</evidence>
<dbReference type="Pfam" id="PF13589">
    <property type="entry name" value="HATPase_c_3"/>
    <property type="match status" value="1"/>
</dbReference>
<evidence type="ECO:0000256" key="6">
    <source>
        <dbReference type="ARBA" id="ARBA00023242"/>
    </source>
</evidence>
<feature type="compositionally biased region" description="Acidic residues" evidence="7">
    <location>
        <begin position="728"/>
        <end position="737"/>
    </location>
</feature>
<reference evidence="9 10" key="2">
    <citation type="journal article" date="2024" name="G3 (Bethesda)">
        <title>The genome of the cryopelagic Antarctic bald notothen, Trematomus borchgrevinki.</title>
        <authorList>
            <person name="Rayamajhi N."/>
            <person name="Rivera-Colon A.G."/>
            <person name="Minhas B.F."/>
            <person name="Cheng C.C."/>
            <person name="Catchen J.M."/>
        </authorList>
    </citation>
    <scope>NUCLEOTIDE SEQUENCE [LARGE SCALE GENOMIC DNA]</scope>
    <source>
        <strain evidence="9">AGRC-2024</strain>
    </source>
</reference>
<feature type="compositionally biased region" description="Basic and acidic residues" evidence="7">
    <location>
        <begin position="826"/>
        <end position="847"/>
    </location>
</feature>
<dbReference type="InterPro" id="IPR011124">
    <property type="entry name" value="Znf_CW"/>
</dbReference>
<dbReference type="Gene3D" id="3.30.565.10">
    <property type="entry name" value="Histidine kinase-like ATPase, C-terminal domain"/>
    <property type="match status" value="1"/>
</dbReference>
<dbReference type="InterPro" id="IPR041006">
    <property type="entry name" value="Morc_S5"/>
</dbReference>
<comment type="subcellular location">
    <subcellularLocation>
        <location evidence="1">Nucleus</location>
    </subcellularLocation>
</comment>
<feature type="region of interest" description="Disordered" evidence="7">
    <location>
        <begin position="231"/>
        <end position="250"/>
    </location>
</feature>
<feature type="domain" description="CW-type" evidence="8">
    <location>
        <begin position="410"/>
        <end position="462"/>
    </location>
</feature>
<dbReference type="Proteomes" id="UP001619887">
    <property type="component" value="Unassembled WGS sequence"/>
</dbReference>
<dbReference type="Gene3D" id="3.30.40.100">
    <property type="match status" value="1"/>
</dbReference>
<feature type="region of interest" description="Disordered" evidence="7">
    <location>
        <begin position="540"/>
        <end position="561"/>
    </location>
</feature>
<keyword evidence="5" id="KW-0175">Coiled coil</keyword>
<protein>
    <recommendedName>
        <fullName evidence="8">CW-type domain-containing protein</fullName>
    </recommendedName>
</protein>
<evidence type="ECO:0000256" key="7">
    <source>
        <dbReference type="SAM" id="MobiDB-lite"/>
    </source>
</evidence>
<dbReference type="PROSITE" id="PS51050">
    <property type="entry name" value="ZF_CW"/>
    <property type="match status" value="1"/>
</dbReference>
<dbReference type="InterPro" id="IPR036890">
    <property type="entry name" value="HATPase_C_sf"/>
</dbReference>
<keyword evidence="6" id="KW-0539">Nucleus</keyword>
<feature type="compositionally biased region" description="Low complexity" evidence="7">
    <location>
        <begin position="991"/>
        <end position="1008"/>
    </location>
</feature>
<keyword evidence="2" id="KW-0479">Metal-binding</keyword>
<evidence type="ECO:0000313" key="10">
    <source>
        <dbReference type="Proteomes" id="UP001619887"/>
    </source>
</evidence>
<dbReference type="Pfam" id="PF17942">
    <property type="entry name" value="Morc6_S5"/>
    <property type="match status" value="1"/>
</dbReference>
<feature type="compositionally biased region" description="Low complexity" evidence="7">
    <location>
        <begin position="688"/>
        <end position="716"/>
    </location>
</feature>
<feature type="region of interest" description="Disordered" evidence="7">
    <location>
        <begin position="577"/>
        <end position="632"/>
    </location>
</feature>
<feature type="compositionally biased region" description="Polar residues" evidence="7">
    <location>
        <begin position="545"/>
        <end position="561"/>
    </location>
</feature>
<evidence type="ECO:0000256" key="4">
    <source>
        <dbReference type="ARBA" id="ARBA00022833"/>
    </source>
</evidence>
<accession>A0ABD2GSD4</accession>
<sequence>MAAQGDRGVPLSTLCPKYLHANSTSHTWPFSAIAELIDNAYDPDVNAKQFWIDKIVVKKQDCLSFMDNGYGLDKDKIHKMLSFGYSDKTPVKGVKPIGMYGNGFKSGSMRLGKDAIVFSKSKSVSCVGMLSQTYLGKIGADQIIVPIVCFEQKEKTQFSVREEHKASLQDILCYSPFNKLEEIQAEINAISSKTGTRIIIWNLRSTSSKLSEFDFERDRYDIRIPSELDETMKDAAPKPGPSQATKSNTPESVSSLRAYCSILYLEPRMQIIVRGQKVKCQLIAKTLAFVRKDHYKPTFLTKRIPITFGYNTKSKDQYGIMLYHKNRLIKAYERVGCQLKANNKGVGVIGIIECFFLEPTHNKQSFDETDKYRKTMNSLGTKLEEYWHEINYKKKQENPNSTIPMEDTTKRPDQNWVQCDECLHWRKLPDGIDTDKLPEKWSCHLNPDPQFRSCHAEQETVDSDDDLQPSYRKTYKVKEREDMRIQEQKEEEALKRQEALRLADLAKQKKAQIQLPVVASTPTTPKSRFNNMLPQGGAARALSTPLRSSPLSQAACSPSSSRDLPYISSVYSLAKLTQSRGKRTQPASLQITPKRPRQNGFHQGELDTSTSVNVSPLSSPSVLSDNNNDENTDDDICILETVSTPKPKNPPVDLTKVKTEAEQSDADVGMLMECSDDAALDNGPEINAAGTSSSASAAVGTSTSTAPPTGVSTSTTQTDVRKVKKEEEDQIPTEEEERVGLSTSNITKPSGVCSVEQSVSKEASSGDAHCENQGELTLQNGVTHHEDSEEEAGPSWAQRDSPHPHPSVIEAQGQQDQLLELMQEIAQERDSFKEQVHSLTCRLHDTQSRPQELISVKKKSSNQASQTEESEEKDYKDLFEKAKQKVEELIKEKVSLEATKHSTAKCEEKDIDEIAMQVDCLMRQLDERQKENDKLRSQLTSLDEEKANLVSQWEEFRLSLQQEKDNAQECSTTPHRASDSTAHTDPEEAGEASTSGTHSSSHSSSETSRSLIELRHNVGRLLLSYVPLELDQVNYECNVIDEILEQVLSNGVSVAPRDGATN</sequence>
<dbReference type="PANTHER" id="PTHR23336">
    <property type="entry name" value="ZINC FINGER CW-TYPE COILED-COIL DOMAIN PROTEIN 3"/>
    <property type="match status" value="1"/>
</dbReference>
<dbReference type="PANTHER" id="PTHR23336:SF17">
    <property type="entry name" value="MORC FAMILY CW-TYPE ZINC FINGER PROTEIN 3"/>
    <property type="match status" value="1"/>
</dbReference>
<feature type="region of interest" description="Disordered" evidence="7">
    <location>
        <begin position="681"/>
        <end position="877"/>
    </location>
</feature>
<dbReference type="SUPFAM" id="SSF55874">
    <property type="entry name" value="ATPase domain of HSP90 chaperone/DNA topoisomerase II/histidine kinase"/>
    <property type="match status" value="1"/>
</dbReference>
<dbReference type="GO" id="GO:0005634">
    <property type="term" value="C:nucleus"/>
    <property type="evidence" value="ECO:0007669"/>
    <property type="project" value="UniProtKB-SubCell"/>
</dbReference>